<dbReference type="Pfam" id="PF08434">
    <property type="entry name" value="CLCA"/>
    <property type="match status" value="1"/>
</dbReference>
<dbReference type="AlphaFoldDB" id="A0A8C0WKX9"/>
<feature type="domain" description="Calcium-activated chloride channel N-terminal" evidence="1">
    <location>
        <begin position="46"/>
        <end position="241"/>
    </location>
</feature>
<name>A0A8C0WKX9_CASCN</name>
<dbReference type="InterPro" id="IPR013642">
    <property type="entry name" value="CLCA_N"/>
</dbReference>
<reference evidence="2" key="1">
    <citation type="submission" date="2023-09" db="UniProtKB">
        <authorList>
            <consortium name="Ensembl"/>
        </authorList>
    </citation>
    <scope>IDENTIFICATION</scope>
</reference>
<sequence length="255" mass="29488">PLFSLKNIVLKRPCLLVSCFCINNEKWEMTGMNPYLAILTDFFPLLQEIVTTASTYLFEATQKRFFFKNVSILIPESWEDSLQYKRPTYESYTHADVRVAPPTISGRDEPYTKQFTECGEKAEYIHFTPDFVLGKKLNEYGPPGRLLVHEWAHLRWGVFDEYNEDQPFYSAKSKKIEATRCSTGISGLNRVYTCQGDSCVFRACRTNSTTKLYEKDCQFFPDEVQTEKASIMFMQSIDSVSMPTIATRIYDQGYS</sequence>
<evidence type="ECO:0000313" key="2">
    <source>
        <dbReference type="Ensembl" id="ENSCCNP00000012935.1"/>
    </source>
</evidence>
<accession>A0A8C0WKX9</accession>
<dbReference type="Ensembl" id="ENSCCNT00000016976.1">
    <property type="protein sequence ID" value="ENSCCNP00000012935.1"/>
    <property type="gene ID" value="ENSCCNG00000013318.1"/>
</dbReference>
<proteinExistence type="predicted"/>
<evidence type="ECO:0000259" key="1">
    <source>
        <dbReference type="Pfam" id="PF08434"/>
    </source>
</evidence>
<protein>
    <recommendedName>
        <fullName evidence="1">Calcium-activated chloride channel N-terminal domain-containing protein</fullName>
    </recommendedName>
</protein>
<organism evidence="2">
    <name type="scientific">Castor canadensis</name>
    <name type="common">American beaver</name>
    <dbReference type="NCBI Taxonomy" id="51338"/>
    <lineage>
        <taxon>Eukaryota</taxon>
        <taxon>Metazoa</taxon>
        <taxon>Chordata</taxon>
        <taxon>Craniata</taxon>
        <taxon>Vertebrata</taxon>
        <taxon>Euteleostomi</taxon>
        <taxon>Mammalia</taxon>
        <taxon>Eutheria</taxon>
        <taxon>Euarchontoglires</taxon>
        <taxon>Glires</taxon>
        <taxon>Rodentia</taxon>
        <taxon>Castorimorpha</taxon>
        <taxon>Castoridae</taxon>
        <taxon>Castor</taxon>
    </lineage>
</organism>